<reference evidence="1 2" key="1">
    <citation type="journal article" date="2018" name="New Phytol.">
        <title>Phylogenomics of Endogonaceae and evolution of mycorrhizas within Mucoromycota.</title>
        <authorList>
            <person name="Chang Y."/>
            <person name="Desiro A."/>
            <person name="Na H."/>
            <person name="Sandor L."/>
            <person name="Lipzen A."/>
            <person name="Clum A."/>
            <person name="Barry K."/>
            <person name="Grigoriev I.V."/>
            <person name="Martin F.M."/>
            <person name="Stajich J.E."/>
            <person name="Smith M.E."/>
            <person name="Bonito G."/>
            <person name="Spatafora J.W."/>
        </authorList>
    </citation>
    <scope>NUCLEOTIDE SEQUENCE [LARGE SCALE GENOMIC DNA]</scope>
    <source>
        <strain evidence="1 2">GMNB39</strain>
    </source>
</reference>
<dbReference type="Proteomes" id="UP000268093">
    <property type="component" value="Unassembled WGS sequence"/>
</dbReference>
<evidence type="ECO:0000313" key="2">
    <source>
        <dbReference type="Proteomes" id="UP000268093"/>
    </source>
</evidence>
<comment type="caution">
    <text evidence="1">The sequence shown here is derived from an EMBL/GenBank/DDBJ whole genome shotgun (WGS) entry which is preliminary data.</text>
</comment>
<dbReference type="EMBL" id="RBNI01009383">
    <property type="protein sequence ID" value="RUP44195.1"/>
    <property type="molecule type" value="Genomic_DNA"/>
</dbReference>
<dbReference type="OrthoDB" id="2281372at2759"/>
<proteinExistence type="predicted"/>
<dbReference type="InterPro" id="IPR036779">
    <property type="entry name" value="LysM_dom_sf"/>
</dbReference>
<organism evidence="1 2">
    <name type="scientific">Jimgerdemannia flammicorona</name>
    <dbReference type="NCBI Taxonomy" id="994334"/>
    <lineage>
        <taxon>Eukaryota</taxon>
        <taxon>Fungi</taxon>
        <taxon>Fungi incertae sedis</taxon>
        <taxon>Mucoromycota</taxon>
        <taxon>Mucoromycotina</taxon>
        <taxon>Endogonomycetes</taxon>
        <taxon>Endogonales</taxon>
        <taxon>Endogonaceae</taxon>
        <taxon>Jimgerdemannia</taxon>
    </lineage>
</organism>
<protein>
    <submittedName>
        <fullName evidence="1">Uncharacterized protein</fullName>
    </submittedName>
</protein>
<dbReference type="Gene3D" id="3.10.350.10">
    <property type="entry name" value="LysM domain"/>
    <property type="match status" value="1"/>
</dbReference>
<accession>A0A433D036</accession>
<name>A0A433D036_9FUNG</name>
<dbReference type="InterPro" id="IPR018392">
    <property type="entry name" value="LysM"/>
</dbReference>
<dbReference type="CDD" id="cd00118">
    <property type="entry name" value="LysM"/>
    <property type="match status" value="1"/>
</dbReference>
<sequence length="112" mass="12953">MKFVTLIAIVVLAFMATAAAHPKQSKFEHGCKKFKKFRAEHERDDNDCRDDRPVISKPARCVKVHIVDRNDRIARIAMRYRISLQQLILWNPRLHANGDNLVVGLPVCVEYK</sequence>
<dbReference type="PROSITE" id="PS51782">
    <property type="entry name" value="LYSM"/>
    <property type="match status" value="1"/>
</dbReference>
<dbReference type="SUPFAM" id="SSF54106">
    <property type="entry name" value="LysM domain"/>
    <property type="match status" value="1"/>
</dbReference>
<dbReference type="Pfam" id="PF01476">
    <property type="entry name" value="LysM"/>
    <property type="match status" value="1"/>
</dbReference>
<evidence type="ECO:0000313" key="1">
    <source>
        <dbReference type="EMBL" id="RUP44195.1"/>
    </source>
</evidence>
<keyword evidence="2" id="KW-1185">Reference proteome</keyword>
<gene>
    <name evidence="1" type="ORF">BC936DRAFT_149810</name>
</gene>